<organism evidence="6 7">
    <name type="scientific">Oleispira antarctica RB-8</name>
    <dbReference type="NCBI Taxonomy" id="698738"/>
    <lineage>
        <taxon>Bacteria</taxon>
        <taxon>Pseudomonadati</taxon>
        <taxon>Pseudomonadota</taxon>
        <taxon>Gammaproteobacteria</taxon>
        <taxon>Oceanospirillales</taxon>
        <taxon>Oceanospirillaceae</taxon>
        <taxon>Oleispira</taxon>
    </lineage>
</organism>
<dbReference type="GO" id="GO:0008925">
    <property type="term" value="F:maltose O-acetyltransferase activity"/>
    <property type="evidence" value="ECO:0007669"/>
    <property type="project" value="UniProtKB-EC"/>
</dbReference>
<dbReference type="Gene3D" id="2.160.10.10">
    <property type="entry name" value="Hexapeptide repeat proteins"/>
    <property type="match status" value="1"/>
</dbReference>
<keyword evidence="7" id="KW-1185">Reference proteome</keyword>
<dbReference type="InterPro" id="IPR018357">
    <property type="entry name" value="Hexapep_transf_CS"/>
</dbReference>
<dbReference type="Pfam" id="PF00132">
    <property type="entry name" value="Hexapep"/>
    <property type="match status" value="1"/>
</dbReference>
<keyword evidence="3" id="KW-0677">Repeat</keyword>
<name>R4YVF1_OLEAN</name>
<keyword evidence="4 6" id="KW-0012">Acyltransferase</keyword>
<dbReference type="PROSITE" id="PS00101">
    <property type="entry name" value="HEXAPEP_TRANSFERASES"/>
    <property type="match status" value="1"/>
</dbReference>
<gene>
    <name evidence="6" type="primary">ylaD</name>
    <name evidence="6" type="ORF">OLEAN_C39130</name>
</gene>
<dbReference type="InterPro" id="IPR024688">
    <property type="entry name" value="Mac_dom"/>
</dbReference>
<dbReference type="EMBL" id="FO203512">
    <property type="protein sequence ID" value="CCK78089.1"/>
    <property type="molecule type" value="Genomic_DNA"/>
</dbReference>
<dbReference type="CDD" id="cd03357">
    <property type="entry name" value="LbH_MAT_GAT"/>
    <property type="match status" value="1"/>
</dbReference>
<proteinExistence type="inferred from homology"/>
<evidence type="ECO:0000256" key="2">
    <source>
        <dbReference type="ARBA" id="ARBA00022679"/>
    </source>
</evidence>
<dbReference type="InterPro" id="IPR001451">
    <property type="entry name" value="Hexapep"/>
</dbReference>
<dbReference type="SUPFAM" id="SSF51161">
    <property type="entry name" value="Trimeric LpxA-like enzymes"/>
    <property type="match status" value="1"/>
</dbReference>
<dbReference type="OrthoDB" id="9815592at2"/>
<dbReference type="Proteomes" id="UP000032749">
    <property type="component" value="Chromosome"/>
</dbReference>
<dbReference type="GO" id="GO:0005829">
    <property type="term" value="C:cytosol"/>
    <property type="evidence" value="ECO:0007669"/>
    <property type="project" value="TreeGrafter"/>
</dbReference>
<evidence type="ECO:0000256" key="4">
    <source>
        <dbReference type="ARBA" id="ARBA00023315"/>
    </source>
</evidence>
<comment type="similarity">
    <text evidence="1">Belongs to the transferase hexapeptide repeat family.</text>
</comment>
<dbReference type="PANTHER" id="PTHR23416">
    <property type="entry name" value="SIALIC ACID SYNTHASE-RELATED"/>
    <property type="match status" value="1"/>
</dbReference>
<keyword evidence="2 6" id="KW-0808">Transferase</keyword>
<dbReference type="PATRIC" id="fig|698738.3.peg.4072"/>
<dbReference type="STRING" id="698738.OLEAN_C39130"/>
<dbReference type="AlphaFoldDB" id="R4YVF1"/>
<dbReference type="EC" id="2.3.1.79" evidence="6"/>
<accession>R4YVF1</accession>
<evidence type="ECO:0000256" key="1">
    <source>
        <dbReference type="ARBA" id="ARBA00007274"/>
    </source>
</evidence>
<evidence type="ECO:0000256" key="3">
    <source>
        <dbReference type="ARBA" id="ARBA00022737"/>
    </source>
</evidence>
<evidence type="ECO:0000313" key="6">
    <source>
        <dbReference type="EMBL" id="CCK78089.1"/>
    </source>
</evidence>
<sequence>MVIHTAADQNLEQDQLITERMKMRSGQSFNSLDIELRLLREKARLACGKYNAHPSKGNFKHISRLFNKLSTAVIEPGFQCDYGGQISLGSNFYANFNCVMLDSAAITIGDDVMLGPGVHIYTVDHPRDAQARRAGGCNAQPVTIGDGAWIGGGAKILPGVTIGENALIGANVVVSKDVPAETRFLG</sequence>
<evidence type="ECO:0000313" key="7">
    <source>
        <dbReference type="Proteomes" id="UP000032749"/>
    </source>
</evidence>
<reference evidence="6 7" key="1">
    <citation type="journal article" date="2013" name="Nat. Commun.">
        <title>Genome sequence and functional genomic analysis of the oil-degrading bacterium Oleispira antarctica.</title>
        <authorList>
            <person name="Kube M."/>
            <person name="Chernikova T.N."/>
            <person name="Al-Ramahi Y."/>
            <person name="Beloqui A."/>
            <person name="Lopez-Cortez N."/>
            <person name="Guazzaroni M.E."/>
            <person name="Heipieper H.J."/>
            <person name="Klages S."/>
            <person name="Kotsyurbenko O.R."/>
            <person name="Langer I."/>
            <person name="Nechitaylo T.Y."/>
            <person name="Lunsdorf H."/>
            <person name="Fernandez M."/>
            <person name="Juarez S."/>
            <person name="Ciordia S."/>
            <person name="Singer A."/>
            <person name="Kagan O."/>
            <person name="Egorova O."/>
            <person name="Petit P.A."/>
            <person name="Stogios P."/>
            <person name="Kim Y."/>
            <person name="Tchigvintsev A."/>
            <person name="Flick R."/>
            <person name="Denaro R."/>
            <person name="Genovese M."/>
            <person name="Albar J.P."/>
            <person name="Reva O.N."/>
            <person name="Martinez-Gomariz M."/>
            <person name="Tran H."/>
            <person name="Ferrer M."/>
            <person name="Savchenko A."/>
            <person name="Yakunin A.F."/>
            <person name="Yakimov M.M."/>
            <person name="Golyshina O.V."/>
            <person name="Reinhardt R."/>
            <person name="Golyshin P.N."/>
        </authorList>
    </citation>
    <scope>NUCLEOTIDE SEQUENCE [LARGE SCALE GENOMIC DNA]</scope>
</reference>
<dbReference type="HOGENOM" id="CLU_051638_3_3_6"/>
<evidence type="ECO:0000259" key="5">
    <source>
        <dbReference type="SMART" id="SM01266"/>
    </source>
</evidence>
<dbReference type="InterPro" id="IPR011004">
    <property type="entry name" value="Trimer_LpxA-like_sf"/>
</dbReference>
<dbReference type="SMART" id="SM01266">
    <property type="entry name" value="Mac"/>
    <property type="match status" value="1"/>
</dbReference>
<dbReference type="PANTHER" id="PTHR23416:SF23">
    <property type="entry name" value="ACETYLTRANSFERASE C18B11.09C-RELATED"/>
    <property type="match status" value="1"/>
</dbReference>
<dbReference type="InterPro" id="IPR051159">
    <property type="entry name" value="Hexapeptide_acetyltransf"/>
</dbReference>
<protein>
    <submittedName>
        <fullName evidence="6">Maltose O-acetyltransferase</fullName>
        <ecNumber evidence="6">2.3.1.79</ecNumber>
    </submittedName>
</protein>
<feature type="domain" description="Maltose/galactoside acetyltransferase" evidence="5">
    <location>
        <begin position="20"/>
        <end position="71"/>
    </location>
</feature>
<dbReference type="Pfam" id="PF12464">
    <property type="entry name" value="Mac"/>
    <property type="match status" value="1"/>
</dbReference>
<dbReference type="KEGG" id="oai:OLEAN_C39130"/>